<organism evidence="1 2">
    <name type="scientific">Aquimarina spongiae</name>
    <dbReference type="NCBI Taxonomy" id="570521"/>
    <lineage>
        <taxon>Bacteria</taxon>
        <taxon>Pseudomonadati</taxon>
        <taxon>Bacteroidota</taxon>
        <taxon>Flavobacteriia</taxon>
        <taxon>Flavobacteriales</taxon>
        <taxon>Flavobacteriaceae</taxon>
        <taxon>Aquimarina</taxon>
    </lineage>
</organism>
<dbReference type="Proteomes" id="UP000184432">
    <property type="component" value="Unassembled WGS sequence"/>
</dbReference>
<keyword evidence="2" id="KW-1185">Reference proteome</keyword>
<protein>
    <submittedName>
        <fullName evidence="1">Uncharacterized protein</fullName>
    </submittedName>
</protein>
<evidence type="ECO:0000313" key="2">
    <source>
        <dbReference type="Proteomes" id="UP000184432"/>
    </source>
</evidence>
<reference evidence="2" key="1">
    <citation type="submission" date="2016-11" db="EMBL/GenBank/DDBJ databases">
        <authorList>
            <person name="Varghese N."/>
            <person name="Submissions S."/>
        </authorList>
    </citation>
    <scope>NUCLEOTIDE SEQUENCE [LARGE SCALE GENOMIC DNA]</scope>
    <source>
        <strain evidence="2">DSM 22623</strain>
    </source>
</reference>
<dbReference type="STRING" id="570521.SAMN04488508_108111"/>
<name>A0A1M6IWP9_9FLAO</name>
<dbReference type="AlphaFoldDB" id="A0A1M6IWP9"/>
<sequence length="45" mass="5610">MCFSHVIYLIYFFPIKINQLPIDFREDEDLYSSYMSLYVRDYFLT</sequence>
<proteinExistence type="predicted"/>
<gene>
    <name evidence="1" type="ORF">SAMN04488508_108111</name>
</gene>
<dbReference type="EMBL" id="FQYP01000008">
    <property type="protein sequence ID" value="SHJ38886.1"/>
    <property type="molecule type" value="Genomic_DNA"/>
</dbReference>
<accession>A0A1M6IWP9</accession>
<evidence type="ECO:0000313" key="1">
    <source>
        <dbReference type="EMBL" id="SHJ38886.1"/>
    </source>
</evidence>